<dbReference type="InterPro" id="IPR011701">
    <property type="entry name" value="MFS"/>
</dbReference>
<dbReference type="GO" id="GO:0022857">
    <property type="term" value="F:transmembrane transporter activity"/>
    <property type="evidence" value="ECO:0007669"/>
    <property type="project" value="InterPro"/>
</dbReference>
<feature type="transmembrane region" description="Helical" evidence="7">
    <location>
        <begin position="345"/>
        <end position="363"/>
    </location>
</feature>
<reference evidence="9 10" key="1">
    <citation type="submission" date="2018-06" db="EMBL/GenBank/DDBJ databases">
        <authorList>
            <consortium name="Pathogen Informatics"/>
            <person name="Doyle S."/>
        </authorList>
    </citation>
    <scope>NUCLEOTIDE SEQUENCE [LARGE SCALE GENOMIC DNA]</scope>
    <source>
        <strain evidence="9 10">NCTC10343</strain>
    </source>
</reference>
<accession>A0A378XY54</accession>
<feature type="transmembrane region" description="Helical" evidence="7">
    <location>
        <begin position="220"/>
        <end position="242"/>
    </location>
</feature>
<feature type="transmembrane region" description="Helical" evidence="7">
    <location>
        <begin position="94"/>
        <end position="121"/>
    </location>
</feature>
<feature type="transmembrane region" description="Helical" evidence="7">
    <location>
        <begin position="282"/>
        <end position="305"/>
    </location>
</feature>
<dbReference type="RefSeq" id="WP_016819257.1">
    <property type="nucleotide sequence ID" value="NZ_CP025957.1"/>
</dbReference>
<dbReference type="InterPro" id="IPR051788">
    <property type="entry name" value="MFS_Transporter"/>
</dbReference>
<keyword evidence="4 7" id="KW-0812">Transmembrane</keyword>
<evidence type="ECO:0000256" key="1">
    <source>
        <dbReference type="ARBA" id="ARBA00004651"/>
    </source>
</evidence>
<protein>
    <submittedName>
        <fullName evidence="9">Fucose permease</fullName>
    </submittedName>
</protein>
<organism evidence="9 10">
    <name type="scientific">Paenibacillus polymyxa</name>
    <name type="common">Bacillus polymyxa</name>
    <dbReference type="NCBI Taxonomy" id="1406"/>
    <lineage>
        <taxon>Bacteria</taxon>
        <taxon>Bacillati</taxon>
        <taxon>Bacillota</taxon>
        <taxon>Bacilli</taxon>
        <taxon>Bacillales</taxon>
        <taxon>Paenibacillaceae</taxon>
        <taxon>Paenibacillus</taxon>
    </lineage>
</organism>
<evidence type="ECO:0000313" key="10">
    <source>
        <dbReference type="Proteomes" id="UP000254400"/>
    </source>
</evidence>
<feature type="transmembrane region" description="Helical" evidence="7">
    <location>
        <begin position="257"/>
        <end position="275"/>
    </location>
</feature>
<keyword evidence="3" id="KW-0813">Transport</keyword>
<dbReference type="InterPro" id="IPR036259">
    <property type="entry name" value="MFS_trans_sf"/>
</dbReference>
<keyword evidence="5 7" id="KW-1133">Transmembrane helix</keyword>
<dbReference type="GeneID" id="93350843"/>
<feature type="transmembrane region" description="Helical" evidence="7">
    <location>
        <begin position="12"/>
        <end position="30"/>
    </location>
</feature>
<gene>
    <name evidence="9" type="primary">glcP_1</name>
    <name evidence="9" type="ORF">NCTC10343_02067</name>
</gene>
<dbReference type="EMBL" id="UGSC01000001">
    <property type="protein sequence ID" value="SUA69134.1"/>
    <property type="molecule type" value="Genomic_DNA"/>
</dbReference>
<proteinExistence type="inferred from homology"/>
<dbReference type="Proteomes" id="UP000254400">
    <property type="component" value="Unassembled WGS sequence"/>
</dbReference>
<dbReference type="Gene3D" id="1.20.1250.20">
    <property type="entry name" value="MFS general substrate transporter like domains"/>
    <property type="match status" value="2"/>
</dbReference>
<sequence>MKRLLWIGSLSYFLIGLAHVVVGSLLPVLLEHYGRNYTDGGSLIFAQFSGFLAGVLLSPWLARTFGKRRSLIFALLLLCAAEVLYSLLPPWGWLYAVGAVAGFGFGMVEAVIGTIVIGGITQGTGAAMSRLEVFFGIGALAMPAIASQFIALGWWRLAFPIISLFAAVATIAWLRGSFGTMDALLDEQEHRGDYHKRATNSLESPTVKASKSSPIGNWRLLALFIVFFFIYVGTEMSLANFLPSMFIERLGLTQAEAALSVTCFWLAMAFGRLFTGYIADRYGYGVFVALSSLAATLLLCVFPLIQGTAGAFVLIVLLGLGMSGIFSIALVFASKMMPGTEESTTSLLIGAGGVGGALLPLWLGNSMDRGGAVASAWLLAVFACILCLLGGILYALYVRKKRLQTASS</sequence>
<evidence type="ECO:0000256" key="2">
    <source>
        <dbReference type="ARBA" id="ARBA00008335"/>
    </source>
</evidence>
<evidence type="ECO:0000256" key="5">
    <source>
        <dbReference type="ARBA" id="ARBA00022989"/>
    </source>
</evidence>
<dbReference type="AlphaFoldDB" id="A0A378XY54"/>
<evidence type="ECO:0000313" key="9">
    <source>
        <dbReference type="EMBL" id="SUA69134.1"/>
    </source>
</evidence>
<dbReference type="Pfam" id="PF07690">
    <property type="entry name" value="MFS_1"/>
    <property type="match status" value="1"/>
</dbReference>
<feature type="domain" description="Major facilitator superfamily (MFS) profile" evidence="8">
    <location>
        <begin position="4"/>
        <end position="402"/>
    </location>
</feature>
<comment type="subcellular location">
    <subcellularLocation>
        <location evidence="1">Cell membrane</location>
        <topology evidence="1">Multi-pass membrane protein</topology>
    </subcellularLocation>
</comment>
<comment type="similarity">
    <text evidence="2">Belongs to the major facilitator superfamily.</text>
</comment>
<evidence type="ECO:0000256" key="7">
    <source>
        <dbReference type="SAM" id="Phobius"/>
    </source>
</evidence>
<evidence type="ECO:0000256" key="6">
    <source>
        <dbReference type="ARBA" id="ARBA00023136"/>
    </source>
</evidence>
<feature type="transmembrane region" description="Helical" evidence="7">
    <location>
        <begin position="133"/>
        <end position="151"/>
    </location>
</feature>
<evidence type="ECO:0000256" key="4">
    <source>
        <dbReference type="ARBA" id="ARBA00022692"/>
    </source>
</evidence>
<feature type="transmembrane region" description="Helical" evidence="7">
    <location>
        <begin position="157"/>
        <end position="174"/>
    </location>
</feature>
<evidence type="ECO:0000259" key="8">
    <source>
        <dbReference type="PROSITE" id="PS50850"/>
    </source>
</evidence>
<name>A0A378XY54_PAEPO</name>
<dbReference type="PROSITE" id="PS50850">
    <property type="entry name" value="MFS"/>
    <property type="match status" value="1"/>
</dbReference>
<dbReference type="PANTHER" id="PTHR23514">
    <property type="entry name" value="BYPASS OF STOP CODON PROTEIN 6"/>
    <property type="match status" value="1"/>
</dbReference>
<evidence type="ECO:0000256" key="3">
    <source>
        <dbReference type="ARBA" id="ARBA00022448"/>
    </source>
</evidence>
<feature type="transmembrane region" description="Helical" evidence="7">
    <location>
        <begin position="311"/>
        <end position="333"/>
    </location>
</feature>
<dbReference type="PANTHER" id="PTHR23514:SF3">
    <property type="entry name" value="BYPASS OF STOP CODON PROTEIN 6"/>
    <property type="match status" value="1"/>
</dbReference>
<feature type="transmembrane region" description="Helical" evidence="7">
    <location>
        <begin position="42"/>
        <end position="62"/>
    </location>
</feature>
<dbReference type="InterPro" id="IPR020846">
    <property type="entry name" value="MFS_dom"/>
</dbReference>
<feature type="transmembrane region" description="Helical" evidence="7">
    <location>
        <begin position="71"/>
        <end position="88"/>
    </location>
</feature>
<keyword evidence="6 7" id="KW-0472">Membrane</keyword>
<dbReference type="GO" id="GO:0005886">
    <property type="term" value="C:plasma membrane"/>
    <property type="evidence" value="ECO:0007669"/>
    <property type="project" value="UniProtKB-SubCell"/>
</dbReference>
<dbReference type="SUPFAM" id="SSF103473">
    <property type="entry name" value="MFS general substrate transporter"/>
    <property type="match status" value="1"/>
</dbReference>
<feature type="transmembrane region" description="Helical" evidence="7">
    <location>
        <begin position="375"/>
        <end position="398"/>
    </location>
</feature>